<reference evidence="2 3" key="1">
    <citation type="submission" date="2020-10" db="EMBL/GenBank/DDBJ databases">
        <title>Connecting structure to function with the recovery of over 1000 high-quality activated sludge metagenome-assembled genomes encoding full-length rRNA genes using long-read sequencing.</title>
        <authorList>
            <person name="Singleton C.M."/>
            <person name="Petriglieri F."/>
            <person name="Kristensen J.M."/>
            <person name="Kirkegaard R.H."/>
            <person name="Michaelsen T.Y."/>
            <person name="Andersen M.H."/>
            <person name="Karst S.M."/>
            <person name="Dueholm M.S."/>
            <person name="Nielsen P.H."/>
            <person name="Albertsen M."/>
        </authorList>
    </citation>
    <scope>NUCLEOTIDE SEQUENCE [LARGE SCALE GENOMIC DNA]</scope>
    <source>
        <strain evidence="2">OdNE_18-Q3-R46-58_MAXAC.008</strain>
    </source>
</reference>
<accession>A0A936F1N8</accession>
<dbReference type="GO" id="GO:0016020">
    <property type="term" value="C:membrane"/>
    <property type="evidence" value="ECO:0007669"/>
    <property type="project" value="TreeGrafter"/>
</dbReference>
<evidence type="ECO:0000313" key="3">
    <source>
        <dbReference type="Proteomes" id="UP000709959"/>
    </source>
</evidence>
<dbReference type="InterPro" id="IPR029058">
    <property type="entry name" value="AB_hydrolase_fold"/>
</dbReference>
<dbReference type="InterPro" id="IPR000073">
    <property type="entry name" value="AB_hydrolase_1"/>
</dbReference>
<dbReference type="SUPFAM" id="SSF53474">
    <property type="entry name" value="alpha/beta-Hydrolases"/>
    <property type="match status" value="1"/>
</dbReference>
<protein>
    <submittedName>
        <fullName evidence="2">Alpha/beta fold hydrolase</fullName>
    </submittedName>
</protein>
<dbReference type="EMBL" id="JADKCH010000005">
    <property type="protein sequence ID" value="MBK8572504.1"/>
    <property type="molecule type" value="Genomic_DNA"/>
</dbReference>
<evidence type="ECO:0000313" key="2">
    <source>
        <dbReference type="EMBL" id="MBK8572504.1"/>
    </source>
</evidence>
<dbReference type="InterPro" id="IPR050266">
    <property type="entry name" value="AB_hydrolase_sf"/>
</dbReference>
<dbReference type="AlphaFoldDB" id="A0A936F1N8"/>
<keyword evidence="2" id="KW-0378">Hydrolase</keyword>
<dbReference type="GO" id="GO:0016787">
    <property type="term" value="F:hydrolase activity"/>
    <property type="evidence" value="ECO:0007669"/>
    <property type="project" value="UniProtKB-KW"/>
</dbReference>
<dbReference type="PANTHER" id="PTHR43798:SF33">
    <property type="entry name" value="HYDROLASE, PUTATIVE (AFU_ORTHOLOGUE AFUA_2G14860)-RELATED"/>
    <property type="match status" value="1"/>
</dbReference>
<sequence>MPHLRVNGVDLYYEFHGPEGGELLVLNNGIFMSTAAWGFQLPELAKRYRVLAYDMRGQGRSGHPEGEYSLDLHAEDLAALMDALQLGPAHMVGTSYGGELNLVMGLRHPERCRSLVIIASVSHSEALCAAMVERWRLAARFGDGQAFFRLIYADVYSEAFLTERPDLIPLAEARYATLDLPAAVRLIESFQRFDIRAELHRIQVPSCIVSAELDLLKPRQYGELMHRAIPGSEFHLIPGAGHVVVVERAAEVNTLILGFLAKHAA</sequence>
<dbReference type="Pfam" id="PF00561">
    <property type="entry name" value="Abhydrolase_1"/>
    <property type="match status" value="1"/>
</dbReference>
<dbReference type="PANTHER" id="PTHR43798">
    <property type="entry name" value="MONOACYLGLYCEROL LIPASE"/>
    <property type="match status" value="1"/>
</dbReference>
<dbReference type="Gene3D" id="3.40.50.1820">
    <property type="entry name" value="alpha/beta hydrolase"/>
    <property type="match status" value="1"/>
</dbReference>
<feature type="domain" description="AB hydrolase-1" evidence="1">
    <location>
        <begin position="23"/>
        <end position="248"/>
    </location>
</feature>
<dbReference type="PRINTS" id="PR00111">
    <property type="entry name" value="ABHYDROLASE"/>
</dbReference>
<gene>
    <name evidence="2" type="ORF">IPN91_07590</name>
</gene>
<name>A0A936F1N8_9BACT</name>
<dbReference type="Proteomes" id="UP000709959">
    <property type="component" value="Unassembled WGS sequence"/>
</dbReference>
<evidence type="ECO:0000259" key="1">
    <source>
        <dbReference type="Pfam" id="PF00561"/>
    </source>
</evidence>
<dbReference type="InterPro" id="IPR000639">
    <property type="entry name" value="Epox_hydrolase-like"/>
</dbReference>
<organism evidence="2 3">
    <name type="scientific">Candidatus Geothrix odensensis</name>
    <dbReference type="NCBI Taxonomy" id="2954440"/>
    <lineage>
        <taxon>Bacteria</taxon>
        <taxon>Pseudomonadati</taxon>
        <taxon>Acidobacteriota</taxon>
        <taxon>Holophagae</taxon>
        <taxon>Holophagales</taxon>
        <taxon>Holophagaceae</taxon>
        <taxon>Geothrix</taxon>
    </lineage>
</organism>
<proteinExistence type="predicted"/>
<comment type="caution">
    <text evidence="2">The sequence shown here is derived from an EMBL/GenBank/DDBJ whole genome shotgun (WGS) entry which is preliminary data.</text>
</comment>
<dbReference type="PRINTS" id="PR00412">
    <property type="entry name" value="EPOXHYDRLASE"/>
</dbReference>